<feature type="signal peptide" evidence="2">
    <location>
        <begin position="1"/>
        <end position="22"/>
    </location>
</feature>
<accession>A0A1K1LHU0</accession>
<dbReference type="InterPro" id="IPR042100">
    <property type="entry name" value="Bug_dom1"/>
</dbReference>
<dbReference type="PANTHER" id="PTHR42928">
    <property type="entry name" value="TRICARBOXYLATE-BINDING PROTEIN"/>
    <property type="match status" value="1"/>
</dbReference>
<gene>
    <name evidence="3" type="ORF">DESPIGER_2450</name>
</gene>
<dbReference type="RefSeq" id="WP_072337149.1">
    <property type="nucleotide sequence ID" value="NZ_CALUWT010000009.1"/>
</dbReference>
<evidence type="ECO:0000256" key="1">
    <source>
        <dbReference type="ARBA" id="ARBA00006987"/>
    </source>
</evidence>
<proteinExistence type="inferred from homology"/>
<comment type="similarity">
    <text evidence="1">Belongs to the UPF0065 (bug) family.</text>
</comment>
<dbReference type="AlphaFoldDB" id="A0A1K1LHU0"/>
<name>A0A1K1LHU0_9BACT</name>
<dbReference type="InterPro" id="IPR005064">
    <property type="entry name" value="BUG"/>
</dbReference>
<dbReference type="CDD" id="cd07012">
    <property type="entry name" value="PBP2_Bug_TTT"/>
    <property type="match status" value="1"/>
</dbReference>
<keyword evidence="2" id="KW-0732">Signal</keyword>
<feature type="chain" id="PRO_5012814652" evidence="2">
    <location>
        <begin position="23"/>
        <end position="319"/>
    </location>
</feature>
<dbReference type="PIRSF" id="PIRSF017082">
    <property type="entry name" value="YflP"/>
    <property type="match status" value="1"/>
</dbReference>
<dbReference type="Pfam" id="PF03401">
    <property type="entry name" value="TctC"/>
    <property type="match status" value="1"/>
</dbReference>
<sequence length="319" mass="34236">MKKNLFCILVAALMLWGLPAHAGGTWPEKSIQVIVPWAPGGGSDLSARIVMDKVANILGQPVVITNISGAAGLNGALRVNRAAPDGYTVLWEHPANLAIAPVIGRAKYTWKDFEMACSIGTSDIAVFVKKDAKWNSMKEVIDDIKAHPGQIKWSLAVNSASHFTFLAISESMGGLKIMQIPGAGDKTRIINVMGGVCDITTAGYAAVAPYVESGDVKILAMASPQRSVLAPQYPTLMEQGINAESVFLYSAEFPKGTPQAIIAKFQAAVEKALQDPEVIELLKKQGIVAQYKDSAATTAVWEKESALYLRLAKANRMIR</sequence>
<organism evidence="3 4">
    <name type="scientific">Desulfovibrio piger</name>
    <dbReference type="NCBI Taxonomy" id="901"/>
    <lineage>
        <taxon>Bacteria</taxon>
        <taxon>Pseudomonadati</taxon>
        <taxon>Thermodesulfobacteriota</taxon>
        <taxon>Desulfovibrionia</taxon>
        <taxon>Desulfovibrionales</taxon>
        <taxon>Desulfovibrionaceae</taxon>
        <taxon>Desulfovibrio</taxon>
    </lineage>
</organism>
<dbReference type="EMBL" id="LT630450">
    <property type="protein sequence ID" value="SFV74269.1"/>
    <property type="molecule type" value="Genomic_DNA"/>
</dbReference>
<reference evidence="4" key="1">
    <citation type="submission" date="2016-10" db="EMBL/GenBank/DDBJ databases">
        <authorList>
            <person name="Wegmann U."/>
        </authorList>
    </citation>
    <scope>NUCLEOTIDE SEQUENCE [LARGE SCALE GENOMIC DNA]</scope>
</reference>
<dbReference type="KEGG" id="dpg:DESPIGER_2450"/>
<evidence type="ECO:0000313" key="3">
    <source>
        <dbReference type="EMBL" id="SFV74269.1"/>
    </source>
</evidence>
<dbReference type="SUPFAM" id="SSF53850">
    <property type="entry name" value="Periplasmic binding protein-like II"/>
    <property type="match status" value="1"/>
</dbReference>
<evidence type="ECO:0000256" key="2">
    <source>
        <dbReference type="SAM" id="SignalP"/>
    </source>
</evidence>
<dbReference type="Gene3D" id="3.40.190.10">
    <property type="entry name" value="Periplasmic binding protein-like II"/>
    <property type="match status" value="1"/>
</dbReference>
<dbReference type="OrthoDB" id="8677378at2"/>
<evidence type="ECO:0000313" key="4">
    <source>
        <dbReference type="Proteomes" id="UP000186323"/>
    </source>
</evidence>
<dbReference type="PANTHER" id="PTHR42928:SF5">
    <property type="entry name" value="BLR1237 PROTEIN"/>
    <property type="match status" value="1"/>
</dbReference>
<dbReference type="Gene3D" id="3.40.190.150">
    <property type="entry name" value="Bordetella uptake gene, domain 1"/>
    <property type="match status" value="1"/>
</dbReference>
<protein>
    <submittedName>
        <fullName evidence="3">Putative exported protein</fullName>
    </submittedName>
</protein>
<keyword evidence="4" id="KW-1185">Reference proteome</keyword>
<dbReference type="Proteomes" id="UP000186323">
    <property type="component" value="Chromosome I"/>
</dbReference>